<dbReference type="PANTHER" id="PTHR20854:SF4">
    <property type="entry name" value="INOSITOL-1-MONOPHOSPHATASE-RELATED"/>
    <property type="match status" value="1"/>
</dbReference>
<dbReference type="GO" id="GO:0008934">
    <property type="term" value="F:inositol monophosphate 1-phosphatase activity"/>
    <property type="evidence" value="ECO:0007669"/>
    <property type="project" value="InterPro"/>
</dbReference>
<evidence type="ECO:0000313" key="8">
    <source>
        <dbReference type="Proteomes" id="UP001144805"/>
    </source>
</evidence>
<reference evidence="7" key="1">
    <citation type="submission" date="2022-11" db="EMBL/GenBank/DDBJ databases">
        <title>Biodiversity and phylogenetic relationships of bacteria.</title>
        <authorList>
            <person name="Machado R.A.R."/>
            <person name="Bhat A."/>
            <person name="Loulou A."/>
            <person name="Kallel S."/>
        </authorList>
    </citation>
    <scope>NUCLEOTIDE SEQUENCE</scope>
    <source>
        <strain evidence="7">K-TC2</strain>
    </source>
</reference>
<comment type="caution">
    <text evidence="7">The sequence shown here is derived from an EMBL/GenBank/DDBJ whole genome shotgun (WGS) entry which is preliminary data.</text>
</comment>
<evidence type="ECO:0000256" key="5">
    <source>
        <dbReference type="PIRSR" id="PIRSR600760-2"/>
    </source>
</evidence>
<gene>
    <name evidence="7" type="ORF">OSH07_18950</name>
</gene>
<feature type="binding site" evidence="5">
    <location>
        <position position="88"/>
    </location>
    <ligand>
        <name>Mg(2+)</name>
        <dbReference type="ChEBI" id="CHEBI:18420"/>
        <label>1</label>
        <note>catalytic</note>
    </ligand>
</feature>
<evidence type="ECO:0000256" key="2">
    <source>
        <dbReference type="ARBA" id="ARBA00001946"/>
    </source>
</evidence>
<dbReference type="InterPro" id="IPR000760">
    <property type="entry name" value="Inositol_monophosphatase-like"/>
</dbReference>
<proteinExistence type="inferred from homology"/>
<dbReference type="SUPFAM" id="SSF56655">
    <property type="entry name" value="Carbohydrate phosphatase"/>
    <property type="match status" value="1"/>
</dbReference>
<evidence type="ECO:0000256" key="1">
    <source>
        <dbReference type="ARBA" id="ARBA00001033"/>
    </source>
</evidence>
<dbReference type="EC" id="3.1.3.25" evidence="6"/>
<keyword evidence="5 6" id="KW-0460">Magnesium</keyword>
<evidence type="ECO:0000256" key="4">
    <source>
        <dbReference type="ARBA" id="ARBA00022801"/>
    </source>
</evidence>
<evidence type="ECO:0000313" key="7">
    <source>
        <dbReference type="EMBL" id="MCX5571287.1"/>
    </source>
</evidence>
<name>A0A9X3E4M4_9HYPH</name>
<dbReference type="InterPro" id="IPR033942">
    <property type="entry name" value="IMPase"/>
</dbReference>
<sequence>MARSALLNVMVNAVTKAGRPLARDFGEIENLQVSLRGPADFVMAADRKAGQALIAELTKARPGYGFLTKDRGALAGTDETHRWIVDPLAGATNFLHGIPVFGVSLALEREGQIVAAVLFNPVTNDLYVTERGTGVFLNDRRLRVAGRSALADAVVATGIPHLGTPDHAGAIRKMQGVMIEVAGMRASGSPAFELASVAAGRLDGFWQEGLQPWDIAAGALFVREAGGKSTDLWGGERMIDTRTICAGNEKIQGRLLAALTNARG</sequence>
<comment type="cofactor">
    <cofactor evidence="2 5 6">
        <name>Mg(2+)</name>
        <dbReference type="ChEBI" id="CHEBI:18420"/>
    </cofactor>
</comment>
<comment type="catalytic activity">
    <reaction evidence="1 6">
        <text>a myo-inositol phosphate + H2O = myo-inositol + phosphate</text>
        <dbReference type="Rhea" id="RHEA:24056"/>
        <dbReference type="ChEBI" id="CHEBI:15377"/>
        <dbReference type="ChEBI" id="CHEBI:17268"/>
        <dbReference type="ChEBI" id="CHEBI:43474"/>
        <dbReference type="ChEBI" id="CHEBI:84139"/>
        <dbReference type="EC" id="3.1.3.25"/>
    </reaction>
</comment>
<dbReference type="PRINTS" id="PR00377">
    <property type="entry name" value="IMPHPHTASES"/>
</dbReference>
<keyword evidence="5 6" id="KW-0479">Metal-binding</keyword>
<accession>A0A9X3E4M4</accession>
<dbReference type="Gene3D" id="3.30.540.10">
    <property type="entry name" value="Fructose-1,6-Bisphosphatase, subunit A, domain 1"/>
    <property type="match status" value="1"/>
</dbReference>
<dbReference type="GO" id="GO:0007165">
    <property type="term" value="P:signal transduction"/>
    <property type="evidence" value="ECO:0007669"/>
    <property type="project" value="TreeGrafter"/>
</dbReference>
<dbReference type="CDD" id="cd01639">
    <property type="entry name" value="IMPase"/>
    <property type="match status" value="1"/>
</dbReference>
<dbReference type="InterPro" id="IPR022337">
    <property type="entry name" value="Inositol_monophosphatase_SuhB"/>
</dbReference>
<dbReference type="GO" id="GO:0006020">
    <property type="term" value="P:inositol metabolic process"/>
    <property type="evidence" value="ECO:0007669"/>
    <property type="project" value="TreeGrafter"/>
</dbReference>
<protein>
    <recommendedName>
        <fullName evidence="6">Inositol-1-monophosphatase</fullName>
        <ecNumber evidence="6">3.1.3.25</ecNumber>
    </recommendedName>
</protein>
<dbReference type="GO" id="GO:0046872">
    <property type="term" value="F:metal ion binding"/>
    <property type="evidence" value="ECO:0007669"/>
    <property type="project" value="UniProtKB-KW"/>
</dbReference>
<feature type="binding site" evidence="5">
    <location>
        <position position="214"/>
    </location>
    <ligand>
        <name>Mg(2+)</name>
        <dbReference type="ChEBI" id="CHEBI:18420"/>
        <label>1</label>
        <note>catalytic</note>
    </ligand>
</feature>
<keyword evidence="8" id="KW-1185">Reference proteome</keyword>
<dbReference type="Pfam" id="PF00459">
    <property type="entry name" value="Inositol_P"/>
    <property type="match status" value="1"/>
</dbReference>
<comment type="similarity">
    <text evidence="3 6">Belongs to the inositol monophosphatase superfamily.</text>
</comment>
<organism evidence="7 8">
    <name type="scientific">Kaistia nematophila</name>
    <dbReference type="NCBI Taxonomy" id="2994654"/>
    <lineage>
        <taxon>Bacteria</taxon>
        <taxon>Pseudomonadati</taxon>
        <taxon>Pseudomonadota</taxon>
        <taxon>Alphaproteobacteria</taxon>
        <taxon>Hyphomicrobiales</taxon>
        <taxon>Kaistiaceae</taxon>
        <taxon>Kaistia</taxon>
    </lineage>
</organism>
<evidence type="ECO:0000256" key="6">
    <source>
        <dbReference type="RuleBase" id="RU364068"/>
    </source>
</evidence>
<evidence type="ECO:0000256" key="3">
    <source>
        <dbReference type="ARBA" id="ARBA00009759"/>
    </source>
</evidence>
<dbReference type="RefSeq" id="WP_266340241.1">
    <property type="nucleotide sequence ID" value="NZ_JAPKNK010000009.1"/>
</dbReference>
<dbReference type="PANTHER" id="PTHR20854">
    <property type="entry name" value="INOSITOL MONOPHOSPHATASE"/>
    <property type="match status" value="1"/>
</dbReference>
<feature type="binding site" evidence="5">
    <location>
        <position position="86"/>
    </location>
    <ligand>
        <name>Mg(2+)</name>
        <dbReference type="ChEBI" id="CHEBI:18420"/>
        <label>1</label>
        <note>catalytic</note>
    </ligand>
</feature>
<dbReference type="Proteomes" id="UP001144805">
    <property type="component" value="Unassembled WGS sequence"/>
</dbReference>
<dbReference type="Gene3D" id="3.40.190.80">
    <property type="match status" value="1"/>
</dbReference>
<dbReference type="PRINTS" id="PR01959">
    <property type="entry name" value="SBIMPHPHTASE"/>
</dbReference>
<dbReference type="AlphaFoldDB" id="A0A9X3E4M4"/>
<dbReference type="EMBL" id="JAPKNK010000009">
    <property type="protein sequence ID" value="MCX5571287.1"/>
    <property type="molecule type" value="Genomic_DNA"/>
</dbReference>
<keyword evidence="4 6" id="KW-0378">Hydrolase</keyword>